<evidence type="ECO:0000313" key="2">
    <source>
        <dbReference type="Proteomes" id="UP000003460"/>
    </source>
</evidence>
<accession>C9LFJ5</accession>
<dbReference type="EMBL" id="ACIJ02000017">
    <property type="protein sequence ID" value="EEX72098.1"/>
    <property type="molecule type" value="Genomic_DNA"/>
</dbReference>
<proteinExistence type="predicted"/>
<gene>
    <name evidence="1" type="ORF">GCWU000325_00977</name>
</gene>
<keyword evidence="2" id="KW-1185">Reference proteome</keyword>
<sequence>MKSLSFIYHFPKFQKGTDEEFSFKGHLKITFKRKSTCNKFTSA</sequence>
<dbReference type="Proteomes" id="UP000003460">
    <property type="component" value="Unassembled WGS sequence"/>
</dbReference>
<comment type="caution">
    <text evidence="1">The sequence shown here is derived from an EMBL/GenBank/DDBJ whole genome shotgun (WGS) entry which is preliminary data.</text>
</comment>
<reference evidence="1" key="1">
    <citation type="submission" date="2009-09" db="EMBL/GenBank/DDBJ databases">
        <authorList>
            <person name="Weinstock G."/>
            <person name="Sodergren E."/>
            <person name="Clifton S."/>
            <person name="Fulton L."/>
            <person name="Fulton B."/>
            <person name="Courtney L."/>
            <person name="Fronick C."/>
            <person name="Harrison M."/>
            <person name="Strong C."/>
            <person name="Farmer C."/>
            <person name="Delahaunty K."/>
            <person name="Markovic C."/>
            <person name="Hall O."/>
            <person name="Minx P."/>
            <person name="Tomlinson C."/>
            <person name="Mitreva M."/>
            <person name="Nelson J."/>
            <person name="Hou S."/>
            <person name="Wollam A."/>
            <person name="Pepin K.H."/>
            <person name="Johnson M."/>
            <person name="Bhonagiri V."/>
            <person name="Nash W.E."/>
            <person name="Warren W."/>
            <person name="Chinwalla A."/>
            <person name="Mardis E.R."/>
            <person name="Wilson R.K."/>
        </authorList>
    </citation>
    <scope>NUCLEOTIDE SEQUENCE [LARGE SCALE GENOMIC DNA]</scope>
    <source>
        <strain evidence="1">ATCC 51259</strain>
    </source>
</reference>
<protein>
    <submittedName>
        <fullName evidence="1">Uncharacterized protein</fullName>
    </submittedName>
</protein>
<name>C9LFJ5_9BACT</name>
<evidence type="ECO:0000313" key="1">
    <source>
        <dbReference type="EMBL" id="EEX72098.1"/>
    </source>
</evidence>
<dbReference type="AlphaFoldDB" id="C9LFJ5"/>
<dbReference type="HOGENOM" id="CLU_3237875_0_0_10"/>
<dbReference type="STRING" id="626522.GCWU000325_00977"/>
<organism evidence="1 2">
    <name type="scientific">Alloprevotella tannerae ATCC 51259</name>
    <dbReference type="NCBI Taxonomy" id="626522"/>
    <lineage>
        <taxon>Bacteria</taxon>
        <taxon>Pseudomonadati</taxon>
        <taxon>Bacteroidota</taxon>
        <taxon>Bacteroidia</taxon>
        <taxon>Bacteroidales</taxon>
        <taxon>Prevotellaceae</taxon>
        <taxon>Alloprevotella</taxon>
    </lineage>
</organism>